<organism evidence="3 4">
    <name type="scientific">Chytriomyces confervae</name>
    <dbReference type="NCBI Taxonomy" id="246404"/>
    <lineage>
        <taxon>Eukaryota</taxon>
        <taxon>Fungi</taxon>
        <taxon>Fungi incertae sedis</taxon>
        <taxon>Chytridiomycota</taxon>
        <taxon>Chytridiomycota incertae sedis</taxon>
        <taxon>Chytridiomycetes</taxon>
        <taxon>Chytridiales</taxon>
        <taxon>Chytriomycetaceae</taxon>
        <taxon>Chytriomyces</taxon>
    </lineage>
</organism>
<dbReference type="Proteomes" id="UP000320333">
    <property type="component" value="Unassembled WGS sequence"/>
</dbReference>
<comment type="caution">
    <text evidence="3">The sequence shown here is derived from an EMBL/GenBank/DDBJ whole genome shotgun (WGS) entry which is preliminary data.</text>
</comment>
<keyword evidence="4" id="KW-1185">Reference proteome</keyword>
<feature type="transmembrane region" description="Helical" evidence="2">
    <location>
        <begin position="175"/>
        <end position="197"/>
    </location>
</feature>
<reference evidence="3 4" key="1">
    <citation type="journal article" date="2019" name="Sci. Rep.">
        <title>Comparative genomics of chytrid fungi reveal insights into the obligate biotrophic and pathogenic lifestyle of Synchytrium endobioticum.</title>
        <authorList>
            <person name="van de Vossenberg B.T.L.H."/>
            <person name="Warris S."/>
            <person name="Nguyen H.D.T."/>
            <person name="van Gent-Pelzer M.P.E."/>
            <person name="Joly D.L."/>
            <person name="van de Geest H.C."/>
            <person name="Bonants P.J.M."/>
            <person name="Smith D.S."/>
            <person name="Levesque C.A."/>
            <person name="van der Lee T.A.J."/>
        </authorList>
    </citation>
    <scope>NUCLEOTIDE SEQUENCE [LARGE SCALE GENOMIC DNA]</scope>
    <source>
        <strain evidence="3 4">CBS 675.73</strain>
    </source>
</reference>
<sequence length="253" mass="27691">MNDAYKYAPSNAPNAPKTGLAKILLASTMAPVARSKLWMILAESSFLSIKARRTRTSASSSTRANTLEILLLSPELAVTSLSTVKSEVRRQPSLTRANSRTRAKRQKNASPSIFNESQKKVTPASLLLSSTSRAPSRKPSVTAEPPNVQTQTFFESFFLFPAYDHKGRRISVESLAAFVAMFVLFWLIPFVAAYVGMESKHSAVDQLLAQWLISTAYNPIYNLCSINLLAASISIIFLCDSIVSLATPLLVNS</sequence>
<evidence type="ECO:0000313" key="4">
    <source>
        <dbReference type="Proteomes" id="UP000320333"/>
    </source>
</evidence>
<evidence type="ECO:0000256" key="2">
    <source>
        <dbReference type="SAM" id="Phobius"/>
    </source>
</evidence>
<feature type="region of interest" description="Disordered" evidence="1">
    <location>
        <begin position="88"/>
        <end position="145"/>
    </location>
</feature>
<accession>A0A507F668</accession>
<gene>
    <name evidence="3" type="ORF">CcCBS67573_g06130</name>
</gene>
<feature type="transmembrane region" description="Helical" evidence="2">
    <location>
        <begin position="228"/>
        <end position="251"/>
    </location>
</feature>
<dbReference type="EMBL" id="QEAP01000247">
    <property type="protein sequence ID" value="TPX71604.1"/>
    <property type="molecule type" value="Genomic_DNA"/>
</dbReference>
<keyword evidence="2" id="KW-0472">Membrane</keyword>
<name>A0A507F668_9FUNG</name>
<protein>
    <submittedName>
        <fullName evidence="3">Uncharacterized protein</fullName>
    </submittedName>
</protein>
<evidence type="ECO:0000256" key="1">
    <source>
        <dbReference type="SAM" id="MobiDB-lite"/>
    </source>
</evidence>
<evidence type="ECO:0000313" key="3">
    <source>
        <dbReference type="EMBL" id="TPX71604.1"/>
    </source>
</evidence>
<keyword evidence="2" id="KW-0812">Transmembrane</keyword>
<proteinExistence type="predicted"/>
<dbReference type="AlphaFoldDB" id="A0A507F668"/>
<keyword evidence="2" id="KW-1133">Transmembrane helix</keyword>